<evidence type="ECO:0000313" key="6">
    <source>
        <dbReference type="Proteomes" id="UP000676079"/>
    </source>
</evidence>
<evidence type="ECO:0000259" key="4">
    <source>
        <dbReference type="Pfam" id="PF01494"/>
    </source>
</evidence>
<dbReference type="Proteomes" id="UP000676079">
    <property type="component" value="Chromosome"/>
</dbReference>
<dbReference type="PRINTS" id="PR00420">
    <property type="entry name" value="RNGMNOXGNASE"/>
</dbReference>
<reference evidence="5 6" key="1">
    <citation type="submission" date="2021-05" db="EMBL/GenBank/DDBJ databases">
        <title>Direct Submission.</title>
        <authorList>
            <person name="Li K."/>
            <person name="Gao J."/>
        </authorList>
    </citation>
    <scope>NUCLEOTIDE SEQUENCE [LARGE SCALE GENOMIC DNA]</scope>
    <source>
        <strain evidence="5 6">Mg02</strain>
    </source>
</reference>
<proteinExistence type="predicted"/>
<organism evidence="5 6">
    <name type="scientific">Nocardiopsis changdeensis</name>
    <dbReference type="NCBI Taxonomy" id="2831969"/>
    <lineage>
        <taxon>Bacteria</taxon>
        <taxon>Bacillati</taxon>
        <taxon>Actinomycetota</taxon>
        <taxon>Actinomycetes</taxon>
        <taxon>Streptosporangiales</taxon>
        <taxon>Nocardiopsidaceae</taxon>
        <taxon>Nocardiopsis</taxon>
    </lineage>
</organism>
<dbReference type="GO" id="GO:0004497">
    <property type="term" value="F:monooxygenase activity"/>
    <property type="evidence" value="ECO:0007669"/>
    <property type="project" value="UniProtKB-KW"/>
</dbReference>
<dbReference type="InterPro" id="IPR002938">
    <property type="entry name" value="FAD-bd"/>
</dbReference>
<dbReference type="SUPFAM" id="SSF51905">
    <property type="entry name" value="FAD/NAD(P)-binding domain"/>
    <property type="match status" value="1"/>
</dbReference>
<evidence type="ECO:0000256" key="3">
    <source>
        <dbReference type="SAM" id="MobiDB-lite"/>
    </source>
</evidence>
<dbReference type="Gene3D" id="3.50.50.60">
    <property type="entry name" value="FAD/NAD(P)-binding domain"/>
    <property type="match status" value="1"/>
</dbReference>
<evidence type="ECO:0000256" key="2">
    <source>
        <dbReference type="ARBA" id="ARBA00023033"/>
    </source>
</evidence>
<keyword evidence="1" id="KW-0560">Oxidoreductase</keyword>
<keyword evidence="6" id="KW-1185">Reference proteome</keyword>
<name>A0ABX8BKV7_9ACTN</name>
<dbReference type="InterPro" id="IPR036188">
    <property type="entry name" value="FAD/NAD-bd_sf"/>
</dbReference>
<feature type="region of interest" description="Disordered" evidence="3">
    <location>
        <begin position="392"/>
        <end position="415"/>
    </location>
</feature>
<dbReference type="InterPro" id="IPR050493">
    <property type="entry name" value="FAD-dep_Monooxygenase_BioMet"/>
</dbReference>
<dbReference type="PANTHER" id="PTHR13789">
    <property type="entry name" value="MONOOXYGENASE"/>
    <property type="match status" value="1"/>
</dbReference>
<accession>A0ABX8BKV7</accession>
<dbReference type="RefSeq" id="WP_220563166.1">
    <property type="nucleotide sequence ID" value="NZ_CP074133.1"/>
</dbReference>
<evidence type="ECO:0000313" key="5">
    <source>
        <dbReference type="EMBL" id="QUX21944.1"/>
    </source>
</evidence>
<evidence type="ECO:0000256" key="1">
    <source>
        <dbReference type="ARBA" id="ARBA00023002"/>
    </source>
</evidence>
<protein>
    <submittedName>
        <fullName evidence="5">FAD-dependent monooxygenase</fullName>
    </submittedName>
</protein>
<dbReference type="EMBL" id="CP074133">
    <property type="protein sequence ID" value="QUX21944.1"/>
    <property type="molecule type" value="Genomic_DNA"/>
</dbReference>
<gene>
    <name evidence="5" type="ORF">KGD84_26845</name>
</gene>
<feature type="domain" description="FAD-binding" evidence="4">
    <location>
        <begin position="8"/>
        <end position="353"/>
    </location>
</feature>
<dbReference type="Pfam" id="PF01494">
    <property type="entry name" value="FAD_binding_3"/>
    <property type="match status" value="1"/>
</dbReference>
<keyword evidence="2 5" id="KW-0503">Monooxygenase</keyword>
<sequence length="415" mass="42998">MGGGTLTATVVGGGIAGLAAATALARAGWRTTVLERRTGGPEVGAGVAVPRNGVAALAALGIGGDRLASLGHETVGTGFRDTLGRPILLIPDDLEEVREAVTIRGFHRRRLHAALADAARDSGVEVVTGARVANLSAGTPGGPRAAVSWRDPASGEVLRADADLVVGADGMWSAVRGVLFPRVHPAYSGSTSWRAIVPDTERDGRLFEYWGPGAEFGVMRVSDTELYWYGYVRAPRGAVVADELATARARFVGWAPEVTGLIERTDPADLMRHDVHHLRGGLPTYVRGRVVMIGDAAHAALPTMGQGAATALEDAVALGTLVAAPVAAGADQAEAMARFDAERRPKCRSIARQAAFIARVGADLGGGWRQSVRNALLRRVPARALALAGSSAVGWDPDPAVLGGPSGPGTDPERP</sequence>
<dbReference type="PANTHER" id="PTHR13789:SF309">
    <property type="entry name" value="PUTATIVE (AFU_ORTHOLOGUE AFUA_6G14510)-RELATED"/>
    <property type="match status" value="1"/>
</dbReference>